<feature type="signal peptide" evidence="2">
    <location>
        <begin position="1"/>
        <end position="32"/>
    </location>
</feature>
<feature type="chain" id="PRO_5026986901" description="Lipoprotein" evidence="2">
    <location>
        <begin position="33"/>
        <end position="123"/>
    </location>
</feature>
<proteinExistence type="predicted"/>
<dbReference type="EMBL" id="CADCTE010000103">
    <property type="protein sequence ID" value="CAA9245234.1"/>
    <property type="molecule type" value="Genomic_DNA"/>
</dbReference>
<keyword evidence="2" id="KW-0732">Signal</keyword>
<dbReference type="RefSeq" id="WP_294567840.1">
    <property type="nucleotide sequence ID" value="NZ_CADCTE010000103.1"/>
</dbReference>
<evidence type="ECO:0000256" key="1">
    <source>
        <dbReference type="SAM" id="MobiDB-lite"/>
    </source>
</evidence>
<reference evidence="3" key="1">
    <citation type="submission" date="2020-02" db="EMBL/GenBank/DDBJ databases">
        <authorList>
            <person name="Meier V. D."/>
        </authorList>
    </citation>
    <scope>NUCLEOTIDE SEQUENCE</scope>
    <source>
        <strain evidence="3">AVDCRST_MAG83</strain>
    </source>
</reference>
<feature type="region of interest" description="Disordered" evidence="1">
    <location>
        <begin position="94"/>
        <end position="123"/>
    </location>
</feature>
<name>A0A6J4I879_9MICC</name>
<dbReference type="AlphaFoldDB" id="A0A6J4I879"/>
<organism evidence="3">
    <name type="scientific">uncultured Arthrobacter sp</name>
    <dbReference type="NCBI Taxonomy" id="114050"/>
    <lineage>
        <taxon>Bacteria</taxon>
        <taxon>Bacillati</taxon>
        <taxon>Actinomycetota</taxon>
        <taxon>Actinomycetes</taxon>
        <taxon>Micrococcales</taxon>
        <taxon>Micrococcaceae</taxon>
        <taxon>Arthrobacter</taxon>
        <taxon>environmental samples</taxon>
    </lineage>
</organism>
<accession>A0A6J4I879</accession>
<sequence length="123" mass="12562">MTVQTHTPGRKQWRLALLAVPFAALLGACAQAEDTARDAVSSAATAAAGEVKEQICKVTEDGLVSARDKELLGGLIGPARTAGVPEEILAPADRLAESGDAVPDDALSELRGACGQEPEPSAT</sequence>
<protein>
    <recommendedName>
        <fullName evidence="4">Lipoprotein</fullName>
    </recommendedName>
</protein>
<evidence type="ECO:0000256" key="2">
    <source>
        <dbReference type="SAM" id="SignalP"/>
    </source>
</evidence>
<evidence type="ECO:0000313" key="3">
    <source>
        <dbReference type="EMBL" id="CAA9245234.1"/>
    </source>
</evidence>
<gene>
    <name evidence="3" type="ORF">AVDCRST_MAG83-1868</name>
</gene>
<evidence type="ECO:0008006" key="4">
    <source>
        <dbReference type="Google" id="ProtNLM"/>
    </source>
</evidence>